<sequence length="321" mass="36475">MNIGDRVRLLHGKEEGIVSKILLGGEVEIEIEEGFRIPALKSEVVVISEVEDSYFKKEKAQPTSNLSKTADRIPADNEAGLFLAYIPYNDQNHGVYLVNNRKKDFLFSVSEIHGDSSKTLAAGVAKTNSSNRVDEKSIKDFESWPTLLILLIPINSRIEKTEKPFERRVKFKASAFFKSKGKSPILNKDGYVFRLDQTMSDLDVQQLNRDLNPTDSGEKPIGRQFTRPEKEIDLHIEKLSTGHEFLSNSEKLRLQMETFEKNLNYAIATGMDEITFIHGIGNGVLRKEIHRYLSQLTHISYFKDTHKSNFGYGATLVKIHE</sequence>
<name>R7ZUA2_9BACT</name>
<dbReference type="Gene3D" id="3.30.1370.110">
    <property type="match status" value="1"/>
</dbReference>
<dbReference type="SUPFAM" id="SSF158949">
    <property type="entry name" value="Smr-associated domain-like"/>
    <property type="match status" value="1"/>
</dbReference>
<feature type="domain" description="Smr" evidence="1">
    <location>
        <begin position="270"/>
        <end position="320"/>
    </location>
</feature>
<dbReference type="RefSeq" id="WP_010853799.1">
    <property type="nucleotide sequence ID" value="NZ_AQHR01000049.1"/>
</dbReference>
<dbReference type="InterPro" id="IPR036781">
    <property type="entry name" value="Smr_assoc-like_sf"/>
</dbReference>
<dbReference type="OrthoDB" id="1524810at2"/>
<dbReference type="PROSITE" id="PS50828">
    <property type="entry name" value="SMR"/>
    <property type="match status" value="1"/>
</dbReference>
<dbReference type="STRING" id="1232681.ADIS_1660"/>
<protein>
    <submittedName>
        <fullName evidence="2">Smr domain protein</fullName>
    </submittedName>
</protein>
<dbReference type="InterPro" id="IPR002625">
    <property type="entry name" value="Smr_dom"/>
</dbReference>
<dbReference type="AlphaFoldDB" id="R7ZUA2"/>
<dbReference type="InterPro" id="IPR036063">
    <property type="entry name" value="Smr_dom_sf"/>
</dbReference>
<dbReference type="EMBL" id="AQHR01000049">
    <property type="protein sequence ID" value="EON77741.1"/>
    <property type="molecule type" value="Genomic_DNA"/>
</dbReference>
<evidence type="ECO:0000313" key="3">
    <source>
        <dbReference type="Proteomes" id="UP000013909"/>
    </source>
</evidence>
<dbReference type="Gene3D" id="2.60.40.1600">
    <property type="entry name" value="Smr-associated-like"/>
    <property type="match status" value="1"/>
</dbReference>
<gene>
    <name evidence="2" type="ORF">ADIS_1660</name>
</gene>
<accession>R7ZUA2</accession>
<organism evidence="2 3">
    <name type="scientific">Lunatimonas lonarensis</name>
    <dbReference type="NCBI Taxonomy" id="1232681"/>
    <lineage>
        <taxon>Bacteria</taxon>
        <taxon>Pseudomonadati</taxon>
        <taxon>Bacteroidota</taxon>
        <taxon>Cytophagia</taxon>
        <taxon>Cytophagales</taxon>
        <taxon>Cyclobacteriaceae</taxon>
    </lineage>
</organism>
<keyword evidence="3" id="KW-1185">Reference proteome</keyword>
<evidence type="ECO:0000259" key="1">
    <source>
        <dbReference type="PROSITE" id="PS50828"/>
    </source>
</evidence>
<proteinExistence type="predicted"/>
<reference evidence="2 3" key="1">
    <citation type="submission" date="2013-02" db="EMBL/GenBank/DDBJ databases">
        <title>A novel strain isolated from Lonar lake, Maharashtra, India.</title>
        <authorList>
            <person name="Singh A."/>
        </authorList>
    </citation>
    <scope>NUCLEOTIDE SEQUENCE [LARGE SCALE GENOMIC DNA]</scope>
    <source>
        <strain evidence="2 3">AK24</strain>
    </source>
</reference>
<evidence type="ECO:0000313" key="2">
    <source>
        <dbReference type="EMBL" id="EON77741.1"/>
    </source>
</evidence>
<dbReference type="Pfam" id="PF01713">
    <property type="entry name" value="Smr"/>
    <property type="match status" value="1"/>
</dbReference>
<dbReference type="Proteomes" id="UP000013909">
    <property type="component" value="Unassembled WGS sequence"/>
</dbReference>
<comment type="caution">
    <text evidence="2">The sequence shown here is derived from an EMBL/GenBank/DDBJ whole genome shotgun (WGS) entry which is preliminary data.</text>
</comment>